<sequence>MLILSKIGDLLLI</sequence>
<reference evidence="1" key="1">
    <citation type="submission" date="2014-11" db="EMBL/GenBank/DDBJ databases">
        <authorList>
            <person name="Amaro Gonzalez C."/>
        </authorList>
    </citation>
    <scope>NUCLEOTIDE SEQUENCE</scope>
</reference>
<evidence type="ECO:0000313" key="1">
    <source>
        <dbReference type="EMBL" id="JAH79912.1"/>
    </source>
</evidence>
<name>A0A0E9VPC4_ANGAN</name>
<accession>A0A0E9VPC4</accession>
<proteinExistence type="predicted"/>
<organism evidence="1">
    <name type="scientific">Anguilla anguilla</name>
    <name type="common">European freshwater eel</name>
    <name type="synonym">Muraena anguilla</name>
    <dbReference type="NCBI Taxonomy" id="7936"/>
    <lineage>
        <taxon>Eukaryota</taxon>
        <taxon>Metazoa</taxon>
        <taxon>Chordata</taxon>
        <taxon>Craniata</taxon>
        <taxon>Vertebrata</taxon>
        <taxon>Euteleostomi</taxon>
        <taxon>Actinopterygii</taxon>
        <taxon>Neopterygii</taxon>
        <taxon>Teleostei</taxon>
        <taxon>Anguilliformes</taxon>
        <taxon>Anguillidae</taxon>
        <taxon>Anguilla</taxon>
    </lineage>
</organism>
<dbReference type="EMBL" id="GBXM01028665">
    <property type="protein sequence ID" value="JAH79912.1"/>
    <property type="molecule type" value="Transcribed_RNA"/>
</dbReference>
<protein>
    <submittedName>
        <fullName evidence="1">Uncharacterized protein</fullName>
    </submittedName>
</protein>
<reference evidence="1" key="2">
    <citation type="journal article" date="2015" name="Fish Shellfish Immunol.">
        <title>Early steps in the European eel (Anguilla anguilla)-Vibrio vulnificus interaction in the gills: Role of the RtxA13 toxin.</title>
        <authorList>
            <person name="Callol A."/>
            <person name="Pajuelo D."/>
            <person name="Ebbesson L."/>
            <person name="Teles M."/>
            <person name="MacKenzie S."/>
            <person name="Amaro C."/>
        </authorList>
    </citation>
    <scope>NUCLEOTIDE SEQUENCE</scope>
</reference>